<dbReference type="GO" id="GO:0017001">
    <property type="term" value="P:antibiotic catabolic process"/>
    <property type="evidence" value="ECO:0007669"/>
    <property type="project" value="UniProtKB-ARBA"/>
</dbReference>
<sequence length="362" mass="40737">MPSAPTIWQRDGQIRLMDGATGHIHYPWDEVPGEGEAIEVAPGVLWLRLPLPMKLDHVNVYALDEGDSWTVIDTGFYSTRTVQIWESLMAGPLQGRPVRRVLVTHHHPDHMGMAGWFQKHHGAELITTRTAWLFARMLTLDVQNRPTEETMTYWRRCGMDAAILSARADERPFNFADVVYPMPLGFTRIRQGDAIRIGGRDWEVHMGNGHSPEHATLWSRDDNLVLAGDQILPSISSNIGAYATEPEADPVADWLEACERLSVLARPDQLVLGGHKLPFTGLPLRMRQLIDNHHGALGRLEKHLVTPMSAGECFAPLFKRRIGEAEYGLALVEAMAHCLHLWHEGRAERSLREDGAWVFQAV</sequence>
<dbReference type="SUPFAM" id="SSF56281">
    <property type="entry name" value="Metallo-hydrolase/oxidoreductase"/>
    <property type="match status" value="1"/>
</dbReference>
<dbReference type="InterPro" id="IPR001279">
    <property type="entry name" value="Metallo-B-lactamas"/>
</dbReference>
<keyword evidence="4" id="KW-1185">Reference proteome</keyword>
<dbReference type="Proteomes" id="UP000198417">
    <property type="component" value="Unassembled WGS sequence"/>
</dbReference>
<name>A0A238VJX4_9RHOB</name>
<dbReference type="AlphaFoldDB" id="A0A238VJX4"/>
<evidence type="ECO:0000313" key="4">
    <source>
        <dbReference type="Proteomes" id="UP000198417"/>
    </source>
</evidence>
<evidence type="ECO:0000256" key="1">
    <source>
        <dbReference type="ARBA" id="ARBA00005250"/>
    </source>
</evidence>
<dbReference type="EMBL" id="FZNN01000002">
    <property type="protein sequence ID" value="SNR34498.1"/>
    <property type="molecule type" value="Genomic_DNA"/>
</dbReference>
<dbReference type="SMART" id="SM00849">
    <property type="entry name" value="Lactamase_B"/>
    <property type="match status" value="1"/>
</dbReference>
<gene>
    <name evidence="3" type="ORF">SAMN06265370_102274</name>
</gene>
<comment type="similarity">
    <text evidence="1">Belongs to the metallo-beta-lactamase superfamily. Class-B beta-lactamase family.</text>
</comment>
<evidence type="ECO:0000259" key="2">
    <source>
        <dbReference type="SMART" id="SM00849"/>
    </source>
</evidence>
<dbReference type="PANTHER" id="PTHR42951:SF4">
    <property type="entry name" value="ACYL-COENZYME A THIOESTERASE MBLAC2"/>
    <property type="match status" value="1"/>
</dbReference>
<dbReference type="InterPro" id="IPR036866">
    <property type="entry name" value="RibonucZ/Hydroxyglut_hydro"/>
</dbReference>
<accession>A0A238VJX4</accession>
<dbReference type="InterPro" id="IPR050855">
    <property type="entry name" value="NDM-1-like"/>
</dbReference>
<dbReference type="Gene3D" id="1.10.10.10">
    <property type="entry name" value="Winged helix-like DNA-binding domain superfamily/Winged helix DNA-binding domain"/>
    <property type="match status" value="1"/>
</dbReference>
<protein>
    <submittedName>
        <fullName evidence="3">Glyoxylase, beta-lactamase superfamily II</fullName>
    </submittedName>
</protein>
<feature type="domain" description="Metallo-beta-lactamase" evidence="2">
    <location>
        <begin position="57"/>
        <end position="275"/>
    </location>
</feature>
<evidence type="ECO:0000313" key="3">
    <source>
        <dbReference type="EMBL" id="SNR34498.1"/>
    </source>
</evidence>
<reference evidence="3 4" key="1">
    <citation type="submission" date="2017-06" db="EMBL/GenBank/DDBJ databases">
        <authorList>
            <person name="Kim H.J."/>
            <person name="Triplett B.A."/>
        </authorList>
    </citation>
    <scope>NUCLEOTIDE SEQUENCE [LARGE SCALE GENOMIC DNA]</scope>
    <source>
        <strain evidence="3 4">DSM 29052</strain>
    </source>
</reference>
<proteinExistence type="inferred from homology"/>
<dbReference type="InterPro" id="IPR036388">
    <property type="entry name" value="WH-like_DNA-bd_sf"/>
</dbReference>
<dbReference type="Pfam" id="PF00753">
    <property type="entry name" value="Lactamase_B"/>
    <property type="match status" value="1"/>
</dbReference>
<dbReference type="Gene3D" id="3.60.15.10">
    <property type="entry name" value="Ribonuclease Z/Hydroxyacylglutathione hydrolase-like"/>
    <property type="match status" value="1"/>
</dbReference>
<dbReference type="PANTHER" id="PTHR42951">
    <property type="entry name" value="METALLO-BETA-LACTAMASE DOMAIN-CONTAINING"/>
    <property type="match status" value="1"/>
</dbReference>
<organism evidence="3 4">
    <name type="scientific">Puniceibacterium sediminis</name>
    <dbReference type="NCBI Taxonomy" id="1608407"/>
    <lineage>
        <taxon>Bacteria</taxon>
        <taxon>Pseudomonadati</taxon>
        <taxon>Pseudomonadota</taxon>
        <taxon>Alphaproteobacteria</taxon>
        <taxon>Rhodobacterales</taxon>
        <taxon>Paracoccaceae</taxon>
        <taxon>Puniceibacterium</taxon>
    </lineage>
</organism>